<gene>
    <name evidence="1" type="ORF">JHW45_07220</name>
</gene>
<dbReference type="RefSeq" id="WP_272860216.1">
    <property type="nucleotide sequence ID" value="NZ_CP067134.1"/>
</dbReference>
<name>A0ABY7T0L0_9RHOB</name>
<dbReference type="Proteomes" id="UP001218412">
    <property type="component" value="Chromosome"/>
</dbReference>
<evidence type="ECO:0000313" key="2">
    <source>
        <dbReference type="Proteomes" id="UP001218412"/>
    </source>
</evidence>
<reference evidence="1 2" key="1">
    <citation type="submission" date="2021-01" db="EMBL/GenBank/DDBJ databases">
        <title>Biogeographic distribution of Paracoccus.</title>
        <authorList>
            <person name="Hollensteiner J."/>
            <person name="Leineberger J."/>
            <person name="Brinkhoff T."/>
            <person name="Daniel R."/>
        </authorList>
    </citation>
    <scope>NUCLEOTIDE SEQUENCE [LARGE SCALE GENOMIC DNA]</scope>
    <source>
        <strain evidence="1 2">LMG25392</strain>
    </source>
</reference>
<protein>
    <submittedName>
        <fullName evidence="1">Uncharacterized protein</fullName>
    </submittedName>
</protein>
<evidence type="ECO:0000313" key="1">
    <source>
        <dbReference type="EMBL" id="WCR12117.1"/>
    </source>
</evidence>
<keyword evidence="2" id="KW-1185">Reference proteome</keyword>
<proteinExistence type="predicted"/>
<dbReference type="EMBL" id="CP067134">
    <property type="protein sequence ID" value="WCR12117.1"/>
    <property type="molecule type" value="Genomic_DNA"/>
</dbReference>
<organism evidence="1 2">
    <name type="scientific">Paracoccus stylophorae</name>
    <dbReference type="NCBI Taxonomy" id="659350"/>
    <lineage>
        <taxon>Bacteria</taxon>
        <taxon>Pseudomonadati</taxon>
        <taxon>Pseudomonadota</taxon>
        <taxon>Alphaproteobacteria</taxon>
        <taxon>Rhodobacterales</taxon>
        <taxon>Paracoccaceae</taxon>
        <taxon>Paracoccus</taxon>
    </lineage>
</organism>
<sequence>MSVLPQVVCAPFDPEEQRGDLKIDCIIPDFGTSGLAPGTLAPDIDLDGRDPVLGTGTI</sequence>
<accession>A0ABY7T0L0</accession>